<evidence type="ECO:0000256" key="1">
    <source>
        <dbReference type="ARBA" id="ARBA00004613"/>
    </source>
</evidence>
<dbReference type="EMBL" id="QYUK01000011">
    <property type="protein sequence ID" value="RJF87998.1"/>
    <property type="molecule type" value="Genomic_DNA"/>
</dbReference>
<comment type="subcellular location">
    <subcellularLocation>
        <location evidence="1">Secreted</location>
    </subcellularLocation>
</comment>
<organism evidence="4 5">
    <name type="scientific">Oleomonas cavernae</name>
    <dbReference type="NCBI Taxonomy" id="2320859"/>
    <lineage>
        <taxon>Bacteria</taxon>
        <taxon>Pseudomonadati</taxon>
        <taxon>Pseudomonadota</taxon>
        <taxon>Alphaproteobacteria</taxon>
        <taxon>Acetobacterales</taxon>
        <taxon>Acetobacteraceae</taxon>
        <taxon>Oleomonas</taxon>
    </lineage>
</organism>
<name>A0A418WDF7_9PROT</name>
<keyword evidence="2" id="KW-0964">Secreted</keyword>
<dbReference type="InterPro" id="IPR018511">
    <property type="entry name" value="Hemolysin-typ_Ca-bd_CS"/>
</dbReference>
<dbReference type="SUPFAM" id="SSF51120">
    <property type="entry name" value="beta-Roll"/>
    <property type="match status" value="4"/>
</dbReference>
<dbReference type="Proteomes" id="UP000284605">
    <property type="component" value="Unassembled WGS sequence"/>
</dbReference>
<dbReference type="InterPro" id="IPR011049">
    <property type="entry name" value="Serralysin-like_metalloprot_C"/>
</dbReference>
<evidence type="ECO:0000313" key="4">
    <source>
        <dbReference type="EMBL" id="RJF87998.1"/>
    </source>
</evidence>
<dbReference type="GO" id="GO:0005576">
    <property type="term" value="C:extracellular region"/>
    <property type="evidence" value="ECO:0007669"/>
    <property type="project" value="UniProtKB-SubCell"/>
</dbReference>
<dbReference type="PANTHER" id="PTHR38340:SF1">
    <property type="entry name" value="S-LAYER PROTEIN"/>
    <property type="match status" value="1"/>
</dbReference>
<evidence type="ECO:0000256" key="2">
    <source>
        <dbReference type="ARBA" id="ARBA00022525"/>
    </source>
</evidence>
<proteinExistence type="predicted"/>
<accession>A0A418WDF7</accession>
<dbReference type="InterPro" id="IPR001343">
    <property type="entry name" value="Hemolysn_Ca-bd"/>
</dbReference>
<dbReference type="GO" id="GO:0005509">
    <property type="term" value="F:calcium ion binding"/>
    <property type="evidence" value="ECO:0007669"/>
    <property type="project" value="InterPro"/>
</dbReference>
<dbReference type="PRINTS" id="PR00313">
    <property type="entry name" value="CABNDNGRPT"/>
</dbReference>
<evidence type="ECO:0000256" key="3">
    <source>
        <dbReference type="SAM" id="MobiDB-lite"/>
    </source>
</evidence>
<dbReference type="AlphaFoldDB" id="A0A418WDF7"/>
<feature type="region of interest" description="Disordered" evidence="3">
    <location>
        <begin position="390"/>
        <end position="422"/>
    </location>
</feature>
<keyword evidence="5" id="KW-1185">Reference proteome</keyword>
<protein>
    <submittedName>
        <fullName evidence="4">Calcium-binding protein</fullName>
    </submittedName>
</protein>
<comment type="caution">
    <text evidence="4">The sequence shown here is derived from an EMBL/GenBank/DDBJ whole genome shotgun (WGS) entry which is preliminary data.</text>
</comment>
<sequence>MESGVPVAIFGTDGNEFFHPLGDGQVAPAGYIDTPYQPGDVMYAFQGDDIFIGAGDGNLYVAYDGYDLLDYSAYTQGIALVDAPPGSEAAILALATGLQIARYWPGAGGSFEEIRGTDFDDSFYVLGDVQVVLANGGDDTLIVSANAETLDGGNGTDTISYSRSTDGVTVDLALTGVQASAGYASGDILTGIENLTGSGFADTLTGDSDDNVITGGAGTDTLAGGAGSDTASYSGSAAGIYVVIDGTGFGGDAQGDALSGFENLTGSAFADTLVGDGNANILTGGDGDDVLVGGAGADQLIGGLGLDTAQYRDSSAGVIIDLGLGTLSGGDAQGDSLSGIENVTGSDLADGLTGDSHGNRLYGLGGDDVMDGSEGADVLLGGDGSDQVTGGVGDDVLKGDAGDDTLTGGDGRDRLEGGSGADIMAGGDGADTYYVDDAGDLVTELAGAGEDRIYASVSYSLEGREVETLILTGSAIQGDGNDFNNVLSGNDADNVLNGGDGADRLKGLAGADVIDGGAGDDNLFGGDGADSFVFDTPGTGADTIGDWEAGIDKIALDAAAFGLAAGPVTVVNGTSAHGLVGDVLFYQTSTGRLYFHDGETDSLIRFANLGGDHPASLASGDFILV</sequence>
<dbReference type="InterPro" id="IPR050557">
    <property type="entry name" value="RTX_toxin/Mannuronan_C5-epim"/>
</dbReference>
<reference evidence="4 5" key="1">
    <citation type="submission" date="2018-09" db="EMBL/GenBank/DDBJ databases">
        <authorList>
            <person name="Zhu H."/>
        </authorList>
    </citation>
    <scope>NUCLEOTIDE SEQUENCE [LARGE SCALE GENOMIC DNA]</scope>
    <source>
        <strain evidence="4 5">K1W22B-8</strain>
    </source>
</reference>
<dbReference type="PANTHER" id="PTHR38340">
    <property type="entry name" value="S-LAYER PROTEIN"/>
    <property type="match status" value="1"/>
</dbReference>
<gene>
    <name evidence="4" type="ORF">D3874_14000</name>
</gene>
<dbReference type="PROSITE" id="PS00330">
    <property type="entry name" value="HEMOLYSIN_CALCIUM"/>
    <property type="match status" value="5"/>
</dbReference>
<dbReference type="Gene3D" id="2.150.10.10">
    <property type="entry name" value="Serralysin-like metalloprotease, C-terminal"/>
    <property type="match status" value="5"/>
</dbReference>
<evidence type="ECO:0000313" key="5">
    <source>
        <dbReference type="Proteomes" id="UP000284605"/>
    </source>
</evidence>
<dbReference type="Pfam" id="PF00353">
    <property type="entry name" value="HemolysinCabind"/>
    <property type="match status" value="6"/>
</dbReference>